<accession>A0ABT5D5X3</accession>
<name>A0ABT5D5X3_9BACT</name>
<dbReference type="RefSeq" id="WP_272137320.1">
    <property type="nucleotide sequence ID" value="NZ_JAQNDM010000002.1"/>
</dbReference>
<proteinExistence type="predicted"/>
<evidence type="ECO:0000313" key="1">
    <source>
        <dbReference type="EMBL" id="MDC0709069.1"/>
    </source>
</evidence>
<dbReference type="EMBL" id="JAQNDM010000002">
    <property type="protein sequence ID" value="MDC0709069.1"/>
    <property type="molecule type" value="Genomic_DNA"/>
</dbReference>
<organism evidence="1 2">
    <name type="scientific">Stigmatella ashevillensis</name>
    <dbReference type="NCBI Taxonomy" id="2995309"/>
    <lineage>
        <taxon>Bacteria</taxon>
        <taxon>Pseudomonadati</taxon>
        <taxon>Myxococcota</taxon>
        <taxon>Myxococcia</taxon>
        <taxon>Myxococcales</taxon>
        <taxon>Cystobacterineae</taxon>
        <taxon>Archangiaceae</taxon>
        <taxon>Stigmatella</taxon>
    </lineage>
</organism>
<evidence type="ECO:0000313" key="2">
    <source>
        <dbReference type="Proteomes" id="UP001221838"/>
    </source>
</evidence>
<comment type="caution">
    <text evidence="1">The sequence shown here is derived from an EMBL/GenBank/DDBJ whole genome shotgun (WGS) entry which is preliminary data.</text>
</comment>
<protein>
    <recommendedName>
        <fullName evidence="3">Lipoprotein</fullName>
    </recommendedName>
</protein>
<reference evidence="1 2" key="1">
    <citation type="submission" date="2022-11" db="EMBL/GenBank/DDBJ databases">
        <title>Minimal conservation of predation-associated metabolite biosynthetic gene clusters underscores biosynthetic potential of Myxococcota including descriptions for ten novel species: Archangium lansinium sp. nov., Myxococcus landrumus sp. nov., Nannocystis bai.</title>
        <authorList>
            <person name="Ahearne A."/>
            <person name="Stevens C."/>
            <person name="Dowd S."/>
        </authorList>
    </citation>
    <scope>NUCLEOTIDE SEQUENCE [LARGE SCALE GENOMIC DNA]</scope>
    <source>
        <strain evidence="1 2">NCWAL01</strain>
    </source>
</reference>
<sequence length="178" mass="18571">MPAETPPIPHVLKPLRIPLLLGLGMMTMGSGLGNPGCGSQTDSDSSPTCVSGCAIEGTYRLQFEDTSTLPADCMALGLTLPNGPLVLTFANTLVEATLEGDELSGAYYGEPGLRFSLSGSRDISEKIGSLLEMTASVSPAPQTATTPVTLQGTFKLTTFSSESNSPGCAYTRRYTATR</sequence>
<gene>
    <name evidence="1" type="ORF">POL68_11405</name>
</gene>
<evidence type="ECO:0008006" key="3">
    <source>
        <dbReference type="Google" id="ProtNLM"/>
    </source>
</evidence>
<keyword evidence="2" id="KW-1185">Reference proteome</keyword>
<dbReference type="Proteomes" id="UP001221838">
    <property type="component" value="Unassembled WGS sequence"/>
</dbReference>